<dbReference type="EMBL" id="HG996471">
    <property type="protein sequence ID" value="CAG1846817.1"/>
    <property type="molecule type" value="Genomic_DNA"/>
</dbReference>
<feature type="domain" description="CID" evidence="3">
    <location>
        <begin position="53"/>
        <end position="181"/>
    </location>
</feature>
<accession>A0A8D7ADM8</accession>
<feature type="region of interest" description="Disordered" evidence="2">
    <location>
        <begin position="293"/>
        <end position="319"/>
    </location>
</feature>
<dbReference type="CDD" id="cd16982">
    <property type="entry name" value="CID_Pcf11"/>
    <property type="match status" value="1"/>
</dbReference>
<feature type="region of interest" description="Disordered" evidence="2">
    <location>
        <begin position="784"/>
        <end position="815"/>
    </location>
</feature>
<dbReference type="SUPFAM" id="SSF48464">
    <property type="entry name" value="ENTH/VHS domain"/>
    <property type="match status" value="1"/>
</dbReference>
<dbReference type="GO" id="GO:0000993">
    <property type="term" value="F:RNA polymerase II complex binding"/>
    <property type="evidence" value="ECO:0007669"/>
    <property type="project" value="InterPro"/>
</dbReference>
<feature type="compositionally biased region" description="Basic and acidic residues" evidence="2">
    <location>
        <begin position="1"/>
        <end position="12"/>
    </location>
</feature>
<protein>
    <submittedName>
        <fullName evidence="4">(wild Malaysian banana) hypothetical protein</fullName>
    </submittedName>
</protein>
<sequence length="1020" mass="112922">MEERFPSSRENPRAAGPTSQRPVAPSITERFGAMLRDREEKLREATGEETVLTADDIVRCYEDVLSELTFNSKPVITDLTIIAGQHIRYAEEVADAICTRILEVAVDQKLPSLYLIDSIVKNIGHHYVRIFATRLPKVFCEAYNQVHPTQYSSMRHLFGTWSQVFPSKILKKIEDELQFSPSESKRSSGITSTRQSKPPSPHHSRGIHVNPKYLEARHQFEQSAVVRSKYPIAVMQMQAHVSSSLHVYEQKPSKQYSESDFDLPELLPQDLGTSGAGPPQTAMVHVSSAIGAGGSMPHLKNKISLSSSPPRIGVRRHVSPPNMRFYNGISARKIGGMASPSHSGFVYGPGRVSDPNSRADRSRPSNEDPYHVEVSMQHNHKYGYGKQHPRDLIDAYGNPRGRVSSYEKFPKVQRLDVNGIASEAATRKWKNSDEEEYVWESMSPTLADQSRRNSLPPFGPSSGSISNRTGISISNPAMLETDFQRHSWPVQTQVRAADDSSFIVDDRITCHWGIDRSIIFLYLDGTTSQTGSPPHHQKLNRTRDSGKFSCLFPQSTRQSLSPRSRSTALALGGVAPSIGQKLPVAHDSLPDIELPLRSLSNAHDDPLKINTAVIDRQSTLRPYSPPQDMLPSAHKSQSLPCLSIPPNQKLVNGQLDISEPNKLLMNQGADPRIFVPEKQYDIVDKYSSESVKFIHFPYQPPSNTHLNQQSQVQGISMPMRTPETYGSILPPATALVSSYLIGQPVNHLQTLGTGVSVVSVLPCSSFATPSVTVHRTIDTSLHLHGSLLPPLPPGPRPASSQMGPTPQTMSSSISSSPASAYSGLIGSLMEQGLISLKPSVQSQETLGIEFDIELLKVRHESAINALYDDLPRKCATCGLRFKGQEEHSSHMDWHVTKNRISKNRKQKPSRKWYVSAKEWLSGAEILGNDVVPGFLPTESVSEKKEDIEVAVPADENQNVCALCGELFEDFYSDETEEWMYKGAVYLNAPDGYIEGLDRSQLGPIVHAKCRSESNECSVQA</sequence>
<dbReference type="FunFam" id="1.25.40.90:FF:000023">
    <property type="entry name" value="polyadenylation and cleavage factor homolog 4"/>
    <property type="match status" value="1"/>
</dbReference>
<dbReference type="AlphaFoldDB" id="A0A8D7ADM8"/>
<dbReference type="InterPro" id="IPR047415">
    <property type="entry name" value="Pcf11_CID"/>
</dbReference>
<dbReference type="PANTHER" id="PTHR15921:SF12">
    <property type="entry name" value="POLYADENYLATION AND CLEAVAGE FACTOR HOMOLOG 4"/>
    <property type="match status" value="1"/>
</dbReference>
<feature type="region of interest" description="Disordered" evidence="2">
    <location>
        <begin position="444"/>
        <end position="467"/>
    </location>
</feature>
<dbReference type="PANTHER" id="PTHR15921">
    <property type="entry name" value="PRE-MRNA CLEAVAGE COMPLEX II"/>
    <property type="match status" value="1"/>
</dbReference>
<feature type="compositionally biased region" description="Polar residues" evidence="2">
    <location>
        <begin position="180"/>
        <end position="197"/>
    </location>
</feature>
<dbReference type="InterPro" id="IPR057242">
    <property type="entry name" value="PCFS4-like"/>
</dbReference>
<dbReference type="InterPro" id="IPR013087">
    <property type="entry name" value="Znf_C2H2_type"/>
</dbReference>
<dbReference type="InterPro" id="IPR006569">
    <property type="entry name" value="CID_dom"/>
</dbReference>
<feature type="compositionally biased region" description="Basic and acidic residues" evidence="2">
    <location>
        <begin position="357"/>
        <end position="369"/>
    </location>
</feature>
<dbReference type="Pfam" id="PF23228">
    <property type="entry name" value="zf_PCFS4"/>
    <property type="match status" value="1"/>
</dbReference>
<dbReference type="GO" id="GO:0031124">
    <property type="term" value="P:mRNA 3'-end processing"/>
    <property type="evidence" value="ECO:0007669"/>
    <property type="project" value="InterPro"/>
</dbReference>
<dbReference type="PROSITE" id="PS51391">
    <property type="entry name" value="CID"/>
    <property type="match status" value="1"/>
</dbReference>
<feature type="region of interest" description="Disordered" evidence="2">
    <location>
        <begin position="1"/>
        <end position="27"/>
    </location>
</feature>
<evidence type="ECO:0000256" key="2">
    <source>
        <dbReference type="SAM" id="MobiDB-lite"/>
    </source>
</evidence>
<reference evidence="4" key="1">
    <citation type="submission" date="2021-03" db="EMBL/GenBank/DDBJ databases">
        <authorList>
            <consortium name="Genoscope - CEA"/>
            <person name="William W."/>
        </authorList>
    </citation>
    <scope>NUCLEOTIDE SEQUENCE</scope>
    <source>
        <strain evidence="4">Doubled-haploid Pahang</strain>
    </source>
</reference>
<dbReference type="Gene3D" id="1.25.40.90">
    <property type="match status" value="1"/>
</dbReference>
<dbReference type="GO" id="GO:0005634">
    <property type="term" value="C:nucleus"/>
    <property type="evidence" value="ECO:0007669"/>
    <property type="project" value="UniProtKB-ARBA"/>
</dbReference>
<name>A0A8D7ADM8_MUSAM</name>
<feature type="compositionally biased region" description="Polar residues" evidence="2">
    <location>
        <begin position="798"/>
        <end position="809"/>
    </location>
</feature>
<dbReference type="InterPro" id="IPR008942">
    <property type="entry name" value="ENTH_VHS"/>
</dbReference>
<dbReference type="GO" id="GO:0003729">
    <property type="term" value="F:mRNA binding"/>
    <property type="evidence" value="ECO:0007669"/>
    <property type="project" value="InterPro"/>
</dbReference>
<feature type="region of interest" description="Disordered" evidence="2">
    <location>
        <begin position="345"/>
        <end position="369"/>
    </location>
</feature>
<evidence type="ECO:0000259" key="3">
    <source>
        <dbReference type="PROSITE" id="PS51391"/>
    </source>
</evidence>
<proteinExistence type="predicted"/>
<dbReference type="SMART" id="SM00582">
    <property type="entry name" value="RPR"/>
    <property type="match status" value="1"/>
</dbReference>
<dbReference type="InterPro" id="IPR045154">
    <property type="entry name" value="PCF11-like"/>
</dbReference>
<evidence type="ECO:0000313" key="4">
    <source>
        <dbReference type="EMBL" id="CAG1846817.1"/>
    </source>
</evidence>
<keyword evidence="1" id="KW-0507">mRNA processing</keyword>
<dbReference type="PROSITE" id="PS00028">
    <property type="entry name" value="ZINC_FINGER_C2H2_1"/>
    <property type="match status" value="1"/>
</dbReference>
<dbReference type="GO" id="GO:0006369">
    <property type="term" value="P:termination of RNA polymerase II transcription"/>
    <property type="evidence" value="ECO:0007669"/>
    <property type="project" value="InterPro"/>
</dbReference>
<dbReference type="Pfam" id="PF04818">
    <property type="entry name" value="CID"/>
    <property type="match status" value="1"/>
</dbReference>
<gene>
    <name evidence="4" type="ORF">GSMUA_166120.1</name>
</gene>
<evidence type="ECO:0000256" key="1">
    <source>
        <dbReference type="ARBA" id="ARBA00022664"/>
    </source>
</evidence>
<organism evidence="4">
    <name type="scientific">Musa acuminata subsp. malaccensis</name>
    <name type="common">Wild banana</name>
    <name type="synonym">Musa malaccensis</name>
    <dbReference type="NCBI Taxonomy" id="214687"/>
    <lineage>
        <taxon>Eukaryota</taxon>
        <taxon>Viridiplantae</taxon>
        <taxon>Streptophyta</taxon>
        <taxon>Embryophyta</taxon>
        <taxon>Tracheophyta</taxon>
        <taxon>Spermatophyta</taxon>
        <taxon>Magnoliopsida</taxon>
        <taxon>Liliopsida</taxon>
        <taxon>Zingiberales</taxon>
        <taxon>Musaceae</taxon>
        <taxon>Musa</taxon>
    </lineage>
</organism>
<feature type="region of interest" description="Disordered" evidence="2">
    <location>
        <begin position="180"/>
        <end position="207"/>
    </location>
</feature>